<feature type="non-terminal residue" evidence="1">
    <location>
        <position position="52"/>
    </location>
</feature>
<proteinExistence type="predicted"/>
<feature type="non-terminal residue" evidence="1">
    <location>
        <position position="1"/>
    </location>
</feature>
<reference evidence="1" key="1">
    <citation type="submission" date="2018-05" db="EMBL/GenBank/DDBJ databases">
        <authorList>
            <person name="Lanie J.A."/>
            <person name="Ng W.-L."/>
            <person name="Kazmierczak K.M."/>
            <person name="Andrzejewski T.M."/>
            <person name="Davidsen T.M."/>
            <person name="Wayne K.J."/>
            <person name="Tettelin H."/>
            <person name="Glass J.I."/>
            <person name="Rusch D."/>
            <person name="Podicherti R."/>
            <person name="Tsui H.-C.T."/>
            <person name="Winkler M.E."/>
        </authorList>
    </citation>
    <scope>NUCLEOTIDE SEQUENCE</scope>
</reference>
<protein>
    <submittedName>
        <fullName evidence="1">Uncharacterized protein</fullName>
    </submittedName>
</protein>
<dbReference type="AlphaFoldDB" id="A0A382GBG1"/>
<gene>
    <name evidence="1" type="ORF">METZ01_LOCUS225103</name>
</gene>
<evidence type="ECO:0000313" key="1">
    <source>
        <dbReference type="EMBL" id="SVB72249.1"/>
    </source>
</evidence>
<name>A0A382GBG1_9ZZZZ</name>
<accession>A0A382GBG1</accession>
<dbReference type="EMBL" id="UINC01054483">
    <property type="protein sequence ID" value="SVB72249.1"/>
    <property type="molecule type" value="Genomic_DNA"/>
</dbReference>
<organism evidence="1">
    <name type="scientific">marine metagenome</name>
    <dbReference type="NCBI Taxonomy" id="408172"/>
    <lineage>
        <taxon>unclassified sequences</taxon>
        <taxon>metagenomes</taxon>
        <taxon>ecological metagenomes</taxon>
    </lineage>
</organism>
<sequence>VSGFELLTLILLHHGDVPETVTCRWLTALTDRDWSLRNHSTQTEQRIQDLET</sequence>